<keyword evidence="2" id="KW-1185">Reference proteome</keyword>
<dbReference type="RefSeq" id="WP_269478820.1">
    <property type="nucleotide sequence ID" value="NZ_JAOSHN010000014.1"/>
</dbReference>
<evidence type="ECO:0000313" key="2">
    <source>
        <dbReference type="Proteomes" id="UP001065549"/>
    </source>
</evidence>
<accession>A0A9J6QZC7</accession>
<name>A0A9J6QZC7_9FIRM</name>
<comment type="caution">
    <text evidence="1">The sequence shown here is derived from an EMBL/GenBank/DDBJ whole genome shotgun (WGS) entry which is preliminary data.</text>
</comment>
<evidence type="ECO:0000313" key="1">
    <source>
        <dbReference type="EMBL" id="MCU7380823.1"/>
    </source>
</evidence>
<sequence>MNLENKSSYKIYITSSAEVAHLIGRGLREATPWSESDGKTLGVGSGCVHQDCRIPALYHGSDKFYAYIEYRNGEDFSCPEYEIIIC</sequence>
<protein>
    <submittedName>
        <fullName evidence="1">Uncharacterized protein</fullName>
    </submittedName>
</protein>
<reference evidence="1" key="1">
    <citation type="submission" date="2022-09" db="EMBL/GenBank/DDBJ databases">
        <title>Culturomic study of gut microbiota in children with autism spectrum disorder.</title>
        <authorList>
            <person name="Efimov B.A."/>
            <person name="Chaplin A.V."/>
            <person name="Sokolova S.R."/>
            <person name="Pikina A.P."/>
            <person name="Korzhanova M."/>
            <person name="Belova V."/>
            <person name="Korostin D."/>
        </authorList>
    </citation>
    <scope>NUCLEOTIDE SEQUENCE</scope>
    <source>
        <strain evidence="1">ASD5510</strain>
    </source>
</reference>
<dbReference type="Proteomes" id="UP001065549">
    <property type="component" value="Unassembled WGS sequence"/>
</dbReference>
<dbReference type="AlphaFoldDB" id="A0A9J6QZC7"/>
<gene>
    <name evidence="1" type="ORF">OBO34_21140</name>
</gene>
<organism evidence="1 2">
    <name type="scientific">Hominibacterium faecale</name>
    <dbReference type="NCBI Taxonomy" id="2839743"/>
    <lineage>
        <taxon>Bacteria</taxon>
        <taxon>Bacillati</taxon>
        <taxon>Bacillota</taxon>
        <taxon>Clostridia</taxon>
        <taxon>Peptostreptococcales</taxon>
        <taxon>Anaerovoracaceae</taxon>
        <taxon>Hominibacterium</taxon>
    </lineage>
</organism>
<proteinExistence type="predicted"/>
<dbReference type="EMBL" id="JAOSHN010000014">
    <property type="protein sequence ID" value="MCU7380823.1"/>
    <property type="molecule type" value="Genomic_DNA"/>
</dbReference>